<evidence type="ECO:0000313" key="1">
    <source>
        <dbReference type="Proteomes" id="UP000887579"/>
    </source>
</evidence>
<dbReference type="Proteomes" id="UP000887579">
    <property type="component" value="Unplaced"/>
</dbReference>
<evidence type="ECO:0000313" key="2">
    <source>
        <dbReference type="WBParaSite" id="ES5_v2.g12291.t1"/>
    </source>
</evidence>
<organism evidence="1 2">
    <name type="scientific">Panagrolaimus sp. ES5</name>
    <dbReference type="NCBI Taxonomy" id="591445"/>
    <lineage>
        <taxon>Eukaryota</taxon>
        <taxon>Metazoa</taxon>
        <taxon>Ecdysozoa</taxon>
        <taxon>Nematoda</taxon>
        <taxon>Chromadorea</taxon>
        <taxon>Rhabditida</taxon>
        <taxon>Tylenchina</taxon>
        <taxon>Panagrolaimomorpha</taxon>
        <taxon>Panagrolaimoidea</taxon>
        <taxon>Panagrolaimidae</taxon>
        <taxon>Panagrolaimus</taxon>
    </lineage>
</organism>
<dbReference type="WBParaSite" id="ES5_v2.g12291.t1">
    <property type="protein sequence ID" value="ES5_v2.g12291.t1"/>
    <property type="gene ID" value="ES5_v2.g12291"/>
</dbReference>
<sequence>MATAKPNYKVGDYVLSKKGKGTVRYVGPIEAANDETKIFVGLELDEPNGKNNGSSQGKVYFECSENYGIFVPIETLAALPRMLTKPPSNPVRSNRASELRQELGSTLGSDITGVTGMSKMSTINNMPAVRQAQKVNTKTYHHDLQANLKRVLDQLETEQDKSAALQAKIQELERGRGSGDDEEFEKQELIVKVETLEDAKKTLEEKLHEANVSLERNMAMLASQNDEVHLLQKALEDSRKNNTRTFASASPDLKKEFDTVLKEKDELAKRIYELESNLKEALKSATSVQEKLNQDLVDSKNEAKNLLKQNSELLERLEEAESKSNDATKSEVDNKQKLSHDLAV</sequence>
<reference evidence="2" key="1">
    <citation type="submission" date="2022-11" db="UniProtKB">
        <authorList>
            <consortium name="WormBaseParasite"/>
        </authorList>
    </citation>
    <scope>IDENTIFICATION</scope>
</reference>
<protein>
    <submittedName>
        <fullName evidence="2">CAP-Gly domain-containing protein</fullName>
    </submittedName>
</protein>
<name>A0AC34F5F4_9BILA</name>
<accession>A0AC34F5F4</accession>
<proteinExistence type="predicted"/>